<dbReference type="GO" id="GO:0060271">
    <property type="term" value="P:cilium assembly"/>
    <property type="evidence" value="ECO:0007669"/>
    <property type="project" value="TreeGrafter"/>
</dbReference>
<evidence type="ECO:0000256" key="4">
    <source>
        <dbReference type="PROSITE-ProRule" id="PRU00221"/>
    </source>
</evidence>
<dbReference type="InterPro" id="IPR036322">
    <property type="entry name" value="WD40_repeat_dom_sf"/>
</dbReference>
<dbReference type="GO" id="GO:0030992">
    <property type="term" value="C:intraciliary transport particle B"/>
    <property type="evidence" value="ECO:0007669"/>
    <property type="project" value="TreeGrafter"/>
</dbReference>
<keyword evidence="3" id="KW-0966">Cell projection</keyword>
<dbReference type="InterPro" id="IPR001680">
    <property type="entry name" value="WD40_rpt"/>
</dbReference>
<evidence type="ECO:0000259" key="5">
    <source>
        <dbReference type="Pfam" id="PF23335"/>
    </source>
</evidence>
<keyword evidence="7" id="KW-1185">Reference proteome</keyword>
<keyword evidence="2" id="KW-0969">Cilium</keyword>
<reference evidence="8" key="2">
    <citation type="submission" date="2023-11" db="UniProtKB">
        <authorList>
            <consortium name="WormBaseParasite"/>
        </authorList>
    </citation>
    <scope>IDENTIFICATION</scope>
</reference>
<dbReference type="AlphaFoldDB" id="A0AA85K6K5"/>
<dbReference type="PANTHER" id="PTHR24098">
    <property type="entry name" value="OUTER SEGMENT 5"/>
    <property type="match status" value="1"/>
</dbReference>
<dbReference type="PANTHER" id="PTHR24098:SF0">
    <property type="entry name" value="OUTER SEGMENT 5"/>
    <property type="match status" value="1"/>
</dbReference>
<dbReference type="WBParaSite" id="TREG1_67150.1">
    <property type="protein sequence ID" value="TREG1_67150.1"/>
    <property type="gene ID" value="TREG1_67150"/>
</dbReference>
<evidence type="ECO:0000313" key="7">
    <source>
        <dbReference type="Proteomes" id="UP000050795"/>
    </source>
</evidence>
<dbReference type="GO" id="GO:0005929">
    <property type="term" value="C:cilium"/>
    <property type="evidence" value="ECO:0007669"/>
    <property type="project" value="UniProtKB-SubCell"/>
</dbReference>
<protein>
    <recommendedName>
        <fullName evidence="9">WD_REPEATS_REGION domain-containing protein</fullName>
    </recommendedName>
</protein>
<dbReference type="Gene3D" id="2.130.10.10">
    <property type="entry name" value="YVTN repeat-like/Quinoprotein amine dehydrogenase"/>
    <property type="match status" value="3"/>
</dbReference>
<evidence type="ECO:0000259" key="6">
    <source>
        <dbReference type="Pfam" id="PF23387"/>
    </source>
</evidence>
<dbReference type="InterPro" id="IPR056456">
    <property type="entry name" value="Beta-prop_IFT80_2nd"/>
</dbReference>
<accession>A0AA85K6K5</accession>
<feature type="repeat" description="WD" evidence="4">
    <location>
        <begin position="105"/>
        <end position="137"/>
    </location>
</feature>
<evidence type="ECO:0000256" key="1">
    <source>
        <dbReference type="ARBA" id="ARBA00004138"/>
    </source>
</evidence>
<dbReference type="InterPro" id="IPR015943">
    <property type="entry name" value="WD40/YVTN_repeat-like_dom_sf"/>
</dbReference>
<reference evidence="7" key="1">
    <citation type="submission" date="2022-06" db="EMBL/GenBank/DDBJ databases">
        <authorList>
            <person name="Berger JAMES D."/>
            <person name="Berger JAMES D."/>
        </authorList>
    </citation>
    <scope>NUCLEOTIDE SEQUENCE [LARGE SCALE GENOMIC DNA]</scope>
</reference>
<organism evidence="7 8">
    <name type="scientific">Trichobilharzia regenti</name>
    <name type="common">Nasal bird schistosome</name>
    <dbReference type="NCBI Taxonomy" id="157069"/>
    <lineage>
        <taxon>Eukaryota</taxon>
        <taxon>Metazoa</taxon>
        <taxon>Spiralia</taxon>
        <taxon>Lophotrochozoa</taxon>
        <taxon>Platyhelminthes</taxon>
        <taxon>Trematoda</taxon>
        <taxon>Digenea</taxon>
        <taxon>Strigeidida</taxon>
        <taxon>Schistosomatoidea</taxon>
        <taxon>Schistosomatidae</taxon>
        <taxon>Trichobilharzia</taxon>
    </lineage>
</organism>
<name>A0AA85K6K5_TRIRE</name>
<evidence type="ECO:0008006" key="9">
    <source>
        <dbReference type="Google" id="ProtNLM"/>
    </source>
</evidence>
<dbReference type="Pfam" id="PF00400">
    <property type="entry name" value="WD40"/>
    <property type="match status" value="3"/>
</dbReference>
<feature type="domain" description="IFT80 second beta-propeller" evidence="5">
    <location>
        <begin position="304"/>
        <end position="592"/>
    </location>
</feature>
<dbReference type="Proteomes" id="UP000050795">
    <property type="component" value="Unassembled WGS sequence"/>
</dbReference>
<dbReference type="InterPro" id="IPR056157">
    <property type="entry name" value="TPR_IFT80_172_dom"/>
</dbReference>
<evidence type="ECO:0000313" key="8">
    <source>
        <dbReference type="WBParaSite" id="TREG1_67150.1"/>
    </source>
</evidence>
<dbReference type="PROSITE" id="PS50082">
    <property type="entry name" value="WD_REPEATS_2"/>
    <property type="match status" value="2"/>
</dbReference>
<sequence>MKLKILTNEGAFHKDLASSVDWMSCEEIISIADDRAVKCWNLSSQQVVDLFNLPGNVFPTDMDWLPKQKGKTTPKATSANEIFLLGGTDGKCHIVSKGGRIERTSDAHQGAVLSVKWNYDGTSFATSGEDGQIKIWSRSGMLRSTLCQHGFPIYSIAWGTNSSVMLFSLDRQLVIQSLQANAKPFAWKAHDGVILKVGWNTICDLLISGSEDCKYKVWDSFGRLLYSSSPFEYPITSLSRSPDGQMFAVGTYTTVVLCDKLGWMYNLEKTQTGSILSIKWSSDGTQIACAGGNGRIVNGQIINRRTEWNGYEACVIDEKTVVVNNLHNESIERLEFRDRVSKMSFGYNYLIVVTITQCYVYNIKNFNTPAIMDLKECNVTCIAQCQKYFALADGSSVYVYNYDLRLVCSPKHANLHTDQLYSDSLTISNDAIAIKDKLDEKVIYLFDTSSGKALGDGKPIVHSNEILKISLNQLGNSFDRRLAVLDKNKDLYQMSIRTLGNQRKTIKLGTIVTSFVWAETSNVLAAITNDKLVIWFYPDIASTDSDIFNLTQEEHNISDDYGKQAELINFYRDRIMIRRADGTIVYCPVSIYPDKLHQLIGQNKWNEALSLCWTVKEKMLWACLAGLATNAKSLDVAEIAFAQIEEIDKVEYIRYIKSLPTPEMRNAEMLLLSGEYQEAEGVLLQNHLYFRAIMLNLHAFKWNRALELAIKHDMAIDIVLSMRHAYLKQLKRSEVLNTFNSQPKQVMLDELKLKERIDEEYSREMKQVQELTSVQSMNSSRA</sequence>
<dbReference type="PROSITE" id="PS50294">
    <property type="entry name" value="WD_REPEATS_REGION"/>
    <property type="match status" value="1"/>
</dbReference>
<proteinExistence type="predicted"/>
<dbReference type="SMART" id="SM00320">
    <property type="entry name" value="WD40"/>
    <property type="match status" value="6"/>
</dbReference>
<keyword evidence="4" id="KW-0853">WD repeat</keyword>
<feature type="repeat" description="WD" evidence="4">
    <location>
        <begin position="187"/>
        <end position="219"/>
    </location>
</feature>
<evidence type="ECO:0000256" key="3">
    <source>
        <dbReference type="ARBA" id="ARBA00023273"/>
    </source>
</evidence>
<dbReference type="Pfam" id="PF23335">
    <property type="entry name" value="Beta-prop_IFT80_2nd"/>
    <property type="match status" value="1"/>
</dbReference>
<dbReference type="FunFam" id="1.25.40.470:FF:000007">
    <property type="entry name" value="Intraflagellar transport 80 homolog (Chlamydomonas)"/>
    <property type="match status" value="1"/>
</dbReference>
<dbReference type="SUPFAM" id="SSF50978">
    <property type="entry name" value="WD40 repeat-like"/>
    <property type="match status" value="2"/>
</dbReference>
<comment type="subcellular location">
    <subcellularLocation>
        <location evidence="1">Cell projection</location>
        <location evidence="1">Cilium</location>
    </subcellularLocation>
</comment>
<dbReference type="Pfam" id="PF23387">
    <property type="entry name" value="TPR_IFT80_172"/>
    <property type="match status" value="1"/>
</dbReference>
<feature type="domain" description="IFT80/172/WDR35 TPR" evidence="6">
    <location>
        <begin position="620"/>
        <end position="765"/>
    </location>
</feature>
<evidence type="ECO:0000256" key="2">
    <source>
        <dbReference type="ARBA" id="ARBA00023069"/>
    </source>
</evidence>